<protein>
    <submittedName>
        <fullName evidence="4">DDE Tnp4 domain-containing protein</fullName>
    </submittedName>
</protein>
<sequence>MLLEDAQKTAGYLNLPNSQAWVPAFLLADNGFAHTKTVMQPYRKTQLTSENHLFNEQLSASRVKIENLFGILTSKFKIFRRDLNLDPENSRALIIAACVIHNITVGPLPLIDDDDIEPPAEDPYLTPECLRSALKHYLLYQ</sequence>
<evidence type="ECO:0000313" key="4">
    <source>
        <dbReference type="EnsemblMetazoa" id="CJA38458.1"/>
    </source>
</evidence>
<name>A0A2Q4T569_CAEJA</name>
<dbReference type="InterPro" id="IPR027806">
    <property type="entry name" value="HARBI1_dom"/>
</dbReference>
<dbReference type="Proteomes" id="UP000005237">
    <property type="component" value="Unassembled WGS sequence"/>
</dbReference>
<proteinExistence type="predicted"/>
<keyword evidence="5" id="KW-1185">Reference proteome</keyword>
<dbReference type="InParanoid" id="A0A2Q4T569"/>
<keyword evidence="2" id="KW-0479">Metal-binding</keyword>
<comment type="cofactor">
    <cofactor evidence="1">
        <name>a divalent metal cation</name>
        <dbReference type="ChEBI" id="CHEBI:60240"/>
    </cofactor>
</comment>
<feature type="domain" description="DDE Tnp4" evidence="3">
    <location>
        <begin position="24"/>
        <end position="102"/>
    </location>
</feature>
<accession>A0A2Q4T569</accession>
<reference evidence="4" key="2">
    <citation type="submission" date="2022-06" db="UniProtKB">
        <authorList>
            <consortium name="EnsemblMetazoa"/>
        </authorList>
    </citation>
    <scope>IDENTIFICATION</scope>
    <source>
        <strain evidence="4">DF5081</strain>
    </source>
</reference>
<evidence type="ECO:0000259" key="3">
    <source>
        <dbReference type="Pfam" id="PF13359"/>
    </source>
</evidence>
<reference evidence="5" key="1">
    <citation type="submission" date="2010-08" db="EMBL/GenBank/DDBJ databases">
        <authorList>
            <consortium name="Caenorhabditis japonica Sequencing Consortium"/>
            <person name="Wilson R.K."/>
        </authorList>
    </citation>
    <scope>NUCLEOTIDE SEQUENCE [LARGE SCALE GENOMIC DNA]</scope>
    <source>
        <strain evidence="5">DF5081</strain>
    </source>
</reference>
<evidence type="ECO:0000313" key="5">
    <source>
        <dbReference type="Proteomes" id="UP000005237"/>
    </source>
</evidence>
<dbReference type="EnsemblMetazoa" id="CJA33763.1">
    <property type="protein sequence ID" value="CJA33763.1"/>
    <property type="gene ID" value="WBGene00209610"/>
</dbReference>
<organism evidence="4 5">
    <name type="scientific">Caenorhabditis japonica</name>
    <dbReference type="NCBI Taxonomy" id="281687"/>
    <lineage>
        <taxon>Eukaryota</taxon>
        <taxon>Metazoa</taxon>
        <taxon>Ecdysozoa</taxon>
        <taxon>Nematoda</taxon>
        <taxon>Chromadorea</taxon>
        <taxon>Rhabditida</taxon>
        <taxon>Rhabditina</taxon>
        <taxon>Rhabditomorpha</taxon>
        <taxon>Rhabditoidea</taxon>
        <taxon>Rhabditidae</taxon>
        <taxon>Peloderinae</taxon>
        <taxon>Caenorhabditis</taxon>
    </lineage>
</organism>
<dbReference type="STRING" id="281687.A0A2Q4T569"/>
<evidence type="ECO:0000256" key="2">
    <source>
        <dbReference type="ARBA" id="ARBA00022723"/>
    </source>
</evidence>
<dbReference type="EnsemblMetazoa" id="CJA38458.1">
    <property type="protein sequence ID" value="CJA38458.1"/>
    <property type="gene ID" value="WBGene00214305"/>
</dbReference>
<evidence type="ECO:0000256" key="1">
    <source>
        <dbReference type="ARBA" id="ARBA00001968"/>
    </source>
</evidence>
<dbReference type="AlphaFoldDB" id="A0A2Q4T569"/>
<dbReference type="Pfam" id="PF13359">
    <property type="entry name" value="DDE_Tnp_4"/>
    <property type="match status" value="1"/>
</dbReference>
<dbReference type="GO" id="GO:0046872">
    <property type="term" value="F:metal ion binding"/>
    <property type="evidence" value="ECO:0007669"/>
    <property type="project" value="UniProtKB-KW"/>
</dbReference>